<organism evidence="3 4">
    <name type="scientific">Caligus rogercresseyi</name>
    <name type="common">Sea louse</name>
    <dbReference type="NCBI Taxonomy" id="217165"/>
    <lineage>
        <taxon>Eukaryota</taxon>
        <taxon>Metazoa</taxon>
        <taxon>Ecdysozoa</taxon>
        <taxon>Arthropoda</taxon>
        <taxon>Crustacea</taxon>
        <taxon>Multicrustacea</taxon>
        <taxon>Hexanauplia</taxon>
        <taxon>Copepoda</taxon>
        <taxon>Siphonostomatoida</taxon>
        <taxon>Caligidae</taxon>
        <taxon>Caligus</taxon>
    </lineage>
</organism>
<protein>
    <recommendedName>
        <fullName evidence="2">DWNN domain-containing protein</fullName>
    </recommendedName>
</protein>
<evidence type="ECO:0000313" key="3">
    <source>
        <dbReference type="EMBL" id="QQP31388.1"/>
    </source>
</evidence>
<keyword evidence="4" id="KW-1185">Reference proteome</keyword>
<dbReference type="Proteomes" id="UP000595437">
    <property type="component" value="Chromosome 21"/>
</dbReference>
<dbReference type="EMBL" id="CP045910">
    <property type="protein sequence ID" value="QQP31388.1"/>
    <property type="molecule type" value="Genomic_DNA"/>
</dbReference>
<evidence type="ECO:0000256" key="1">
    <source>
        <dbReference type="SAM" id="MobiDB-lite"/>
    </source>
</evidence>
<gene>
    <name evidence="3" type="ORF">FKW44_024981</name>
</gene>
<feature type="non-terminal residue" evidence="3">
    <location>
        <position position="135"/>
    </location>
</feature>
<dbReference type="GO" id="GO:0008270">
    <property type="term" value="F:zinc ion binding"/>
    <property type="evidence" value="ECO:0007669"/>
    <property type="project" value="InterPro"/>
</dbReference>
<sequence length="135" mass="14789">MSVRFKFKNDLEFNAVPCDGFHISVLDLKRTIIRSKRLGRITDFDLQITNQQTGENSTLIIVRVPLSSGQKKIWEAAEKQLPERSGGGGGAGGSAGGGSEGVTSEEDRISSMMSTSAEMYDRKNWVVYRGKAAYP</sequence>
<dbReference type="InterPro" id="IPR014891">
    <property type="entry name" value="DWNN_domain"/>
</dbReference>
<dbReference type="Gene3D" id="3.10.20.90">
    <property type="entry name" value="Phosphatidylinositol 3-kinase Catalytic Subunit, Chain A, domain 1"/>
    <property type="match status" value="1"/>
</dbReference>
<evidence type="ECO:0000259" key="2">
    <source>
        <dbReference type="PROSITE" id="PS51282"/>
    </source>
</evidence>
<feature type="region of interest" description="Disordered" evidence="1">
    <location>
        <begin position="75"/>
        <end position="115"/>
    </location>
</feature>
<proteinExistence type="predicted"/>
<dbReference type="OrthoDB" id="106784at2759"/>
<dbReference type="PROSITE" id="PS51282">
    <property type="entry name" value="DWNN"/>
    <property type="match status" value="1"/>
</dbReference>
<feature type="domain" description="DWNN" evidence="2">
    <location>
        <begin position="3"/>
        <end position="65"/>
    </location>
</feature>
<dbReference type="Pfam" id="PF08783">
    <property type="entry name" value="DWNN"/>
    <property type="match status" value="1"/>
</dbReference>
<feature type="compositionally biased region" description="Gly residues" evidence="1">
    <location>
        <begin position="85"/>
        <end position="100"/>
    </location>
</feature>
<accession>A0A7T8GKN1</accession>
<reference evidence="4" key="1">
    <citation type="submission" date="2021-01" db="EMBL/GenBank/DDBJ databases">
        <title>Caligus Genome Assembly.</title>
        <authorList>
            <person name="Gallardo-Escarate C."/>
        </authorList>
    </citation>
    <scope>NUCLEOTIDE SEQUENCE [LARGE SCALE GENOMIC DNA]</scope>
</reference>
<dbReference type="AlphaFoldDB" id="A0A7T8GKN1"/>
<name>A0A7T8GKN1_CALRO</name>
<dbReference type="SMART" id="SM01180">
    <property type="entry name" value="DWNN"/>
    <property type="match status" value="1"/>
</dbReference>
<evidence type="ECO:0000313" key="4">
    <source>
        <dbReference type="Proteomes" id="UP000595437"/>
    </source>
</evidence>